<name>A0ACD0NRC3_9BASI</name>
<dbReference type="EMBL" id="KZ820220">
    <property type="protein sequence ID" value="PWN48351.1"/>
    <property type="molecule type" value="Genomic_DNA"/>
</dbReference>
<reference evidence="1 2" key="1">
    <citation type="journal article" date="2018" name="Mol. Biol. Evol.">
        <title>Broad Genomic Sampling Reveals a Smut Pathogenic Ancestry of the Fungal Clade Ustilaginomycotina.</title>
        <authorList>
            <person name="Kijpornyongpan T."/>
            <person name="Mondo S.J."/>
            <person name="Barry K."/>
            <person name="Sandor L."/>
            <person name="Lee J."/>
            <person name="Lipzen A."/>
            <person name="Pangilinan J."/>
            <person name="LaButti K."/>
            <person name="Hainaut M."/>
            <person name="Henrissat B."/>
            <person name="Grigoriev I.V."/>
            <person name="Spatafora J.W."/>
            <person name="Aime M.C."/>
        </authorList>
    </citation>
    <scope>NUCLEOTIDE SEQUENCE [LARGE SCALE GENOMIC DNA]</scope>
    <source>
        <strain evidence="1 2">SA 807</strain>
    </source>
</reference>
<organism evidence="1 2">
    <name type="scientific">Violaceomyces palustris</name>
    <dbReference type="NCBI Taxonomy" id="1673888"/>
    <lineage>
        <taxon>Eukaryota</taxon>
        <taxon>Fungi</taxon>
        <taxon>Dikarya</taxon>
        <taxon>Basidiomycota</taxon>
        <taxon>Ustilaginomycotina</taxon>
        <taxon>Ustilaginomycetes</taxon>
        <taxon>Violaceomycetales</taxon>
        <taxon>Violaceomycetaceae</taxon>
        <taxon>Violaceomyces</taxon>
    </lineage>
</organism>
<protein>
    <submittedName>
        <fullName evidence="1">Family A G protein-coupled receptor-like protein</fullName>
    </submittedName>
</protein>
<keyword evidence="2" id="KW-1185">Reference proteome</keyword>
<accession>A0ACD0NRC3</accession>
<gene>
    <name evidence="1" type="ORF">IE53DRAFT_370694</name>
</gene>
<evidence type="ECO:0000313" key="2">
    <source>
        <dbReference type="Proteomes" id="UP000245626"/>
    </source>
</evidence>
<sequence length="293" mass="32421">MNAFYYETVLPAVFKEPKVGIPPIPPHMHHPEESTQWGRTYLWIVFGIMTLGSLVFYATTQKTSYRYRLVHVNTFFITTIAAISYFAMATGVGKDYIVSGSHTDVSREFFYARYIDWALTTPLLLFDLTLLAGIPVAEIIVLILADEIMIITGLIAGFHPNLTYRWGFFTFSCIAFVFIIFSLVTSGRQNAFLRGPKVGGLYNQISLVLIIVWSLYPVAFGLCEGSGKLSADQEILFFAILDVIAKPIWGLWLVLSIPDEGHVLIPESFAAPAGSPSGGGYGAISQEPRAEDA</sequence>
<dbReference type="Proteomes" id="UP000245626">
    <property type="component" value="Unassembled WGS sequence"/>
</dbReference>
<proteinExistence type="predicted"/>
<evidence type="ECO:0000313" key="1">
    <source>
        <dbReference type="EMBL" id="PWN48351.1"/>
    </source>
</evidence>